<comment type="caution">
    <text evidence="2">The sequence shown here is derived from an EMBL/GenBank/DDBJ whole genome shotgun (WGS) entry which is preliminary data.</text>
</comment>
<keyword evidence="1" id="KW-1133">Transmembrane helix</keyword>
<keyword evidence="1" id="KW-0472">Membrane</keyword>
<proteinExistence type="predicted"/>
<feature type="non-terminal residue" evidence="2">
    <location>
        <position position="83"/>
    </location>
</feature>
<gene>
    <name evidence="2" type="ORF">RMR22_27250</name>
</gene>
<evidence type="ECO:0000256" key="1">
    <source>
        <dbReference type="SAM" id="Phobius"/>
    </source>
</evidence>
<organism evidence="2">
    <name type="scientific">Agrobacterium rosae</name>
    <dbReference type="NCBI Taxonomy" id="1972867"/>
    <lineage>
        <taxon>Bacteria</taxon>
        <taxon>Pseudomonadati</taxon>
        <taxon>Pseudomonadota</taxon>
        <taxon>Alphaproteobacteria</taxon>
        <taxon>Hyphomicrobiales</taxon>
        <taxon>Rhizobiaceae</taxon>
        <taxon>Rhizobium/Agrobacterium group</taxon>
        <taxon>Agrobacterium</taxon>
    </lineage>
</organism>
<reference evidence="2" key="1">
    <citation type="journal article" date="2023" name="Phytobiomes J">
        <title>Deciphering the key players within the bacterial microbiota associated with aerial crown gall tumors on rhododendron: Insights into the gallobiome.</title>
        <authorList>
            <person name="Kuzmanovic N."/>
            <person name="Nesme J."/>
            <person name="Wolf J."/>
            <person name="Neumann-Schaal M."/>
            <person name="Petersen J."/>
            <person name="Fernandez-Gnecco G."/>
            <person name="Sproeer C."/>
            <person name="Bunk B."/>
            <person name="Overmann J."/>
            <person name="Sorensen S.J."/>
            <person name="Idczak E."/>
            <person name="Smalla K."/>
        </authorList>
    </citation>
    <scope>NUCLEOTIDE SEQUENCE</scope>
    <source>
        <strain evidence="2">Rho-11.1</strain>
    </source>
</reference>
<keyword evidence="1" id="KW-0812">Transmembrane</keyword>
<dbReference type="EMBL" id="JAVRAF010000037">
    <property type="protein sequence ID" value="MDX8305918.1"/>
    <property type="molecule type" value="Genomic_DNA"/>
</dbReference>
<accession>A0AAW9FND5</accession>
<feature type="transmembrane region" description="Helical" evidence="1">
    <location>
        <begin position="58"/>
        <end position="80"/>
    </location>
</feature>
<sequence length="83" mass="8512">MVESTLIENPSRSFVDWPAIFAGTAIASGTVAVLTAFAGGLGLNAISADNGGELSITWLIVTGLFVVLSMVASYMLGGYITGR</sequence>
<feature type="transmembrane region" description="Helical" evidence="1">
    <location>
        <begin position="20"/>
        <end position="46"/>
    </location>
</feature>
<dbReference type="AlphaFoldDB" id="A0AAW9FND5"/>
<protein>
    <submittedName>
        <fullName evidence="2">Uncharacterized protein</fullName>
    </submittedName>
</protein>
<name>A0AAW9FND5_9HYPH</name>
<evidence type="ECO:0000313" key="2">
    <source>
        <dbReference type="EMBL" id="MDX8305918.1"/>
    </source>
</evidence>